<feature type="transmembrane region" description="Helical" evidence="1">
    <location>
        <begin position="12"/>
        <end position="31"/>
    </location>
</feature>
<proteinExistence type="predicted"/>
<dbReference type="Pfam" id="PF13036">
    <property type="entry name" value="LpoB"/>
    <property type="match status" value="1"/>
</dbReference>
<protein>
    <recommendedName>
        <fullName evidence="3">Lipoprotein</fullName>
    </recommendedName>
</protein>
<evidence type="ECO:0000313" key="2">
    <source>
        <dbReference type="EMBL" id="VAW36597.1"/>
    </source>
</evidence>
<keyword evidence="1" id="KW-0472">Membrane</keyword>
<name>A0A3B0VE92_9ZZZZ</name>
<dbReference type="EMBL" id="UOEY01000025">
    <property type="protein sequence ID" value="VAW36597.1"/>
    <property type="molecule type" value="Genomic_DNA"/>
</dbReference>
<gene>
    <name evidence="2" type="ORF">MNBD_DELTA04-1096</name>
</gene>
<evidence type="ECO:0000256" key="1">
    <source>
        <dbReference type="SAM" id="Phobius"/>
    </source>
</evidence>
<keyword evidence="1" id="KW-0812">Transmembrane</keyword>
<organism evidence="2">
    <name type="scientific">hydrothermal vent metagenome</name>
    <dbReference type="NCBI Taxonomy" id="652676"/>
    <lineage>
        <taxon>unclassified sequences</taxon>
        <taxon>metagenomes</taxon>
        <taxon>ecological metagenomes</taxon>
    </lineage>
</organism>
<evidence type="ECO:0008006" key="3">
    <source>
        <dbReference type="Google" id="ProtNLM"/>
    </source>
</evidence>
<keyword evidence="1" id="KW-1133">Transmembrane helix</keyword>
<accession>A0A3B0VE92</accession>
<dbReference type="Gene3D" id="3.40.50.10610">
    <property type="entry name" value="ABC-type transport auxiliary lipoprotein component"/>
    <property type="match status" value="1"/>
</dbReference>
<dbReference type="InterPro" id="IPR014094">
    <property type="entry name" value="LpoB"/>
</dbReference>
<dbReference type="AlphaFoldDB" id="A0A3B0VE92"/>
<sequence>MELKCTPQRKFLAYLGQLQVLVLAVIILMSLPGCAARQDESTFVRQKTDLRYVKKVAVLPFTNNTGDKFAAQRIRDITTTQILSMGIFDVVDKGIVDSALQEMAVGKDKPMGTPILKRLGQRLGVQAFIDGTVNDIGSNKAGPFSYPEVSLTLKLVDSESAEVLWQSSAHRNGYSIWERLFGLDPQDNFQLALVLTRDMLATIPR</sequence>
<reference evidence="2" key="1">
    <citation type="submission" date="2018-06" db="EMBL/GenBank/DDBJ databases">
        <authorList>
            <person name="Zhirakovskaya E."/>
        </authorList>
    </citation>
    <scope>NUCLEOTIDE SEQUENCE</scope>
</reference>